<dbReference type="Proteomes" id="UP000250123">
    <property type="component" value="Chromosome SHEWBE"/>
</dbReference>
<dbReference type="KEGG" id="sbk:SHEWBE_3898"/>
<name>A0A330M6F6_9GAMM</name>
<accession>A0A330M6F6</accession>
<organism evidence="1 2">
    <name type="scientific">Shewanella benthica</name>
    <dbReference type="NCBI Taxonomy" id="43661"/>
    <lineage>
        <taxon>Bacteria</taxon>
        <taxon>Pseudomonadati</taxon>
        <taxon>Pseudomonadota</taxon>
        <taxon>Gammaproteobacteria</taxon>
        <taxon>Alteromonadales</taxon>
        <taxon>Shewanellaceae</taxon>
        <taxon>Shewanella</taxon>
    </lineage>
</organism>
<evidence type="ECO:0000313" key="1">
    <source>
        <dbReference type="EMBL" id="SQH77861.1"/>
    </source>
</evidence>
<protein>
    <submittedName>
        <fullName evidence="1">Uncharacterized protein</fullName>
    </submittedName>
</protein>
<proteinExistence type="predicted"/>
<evidence type="ECO:0000313" key="2">
    <source>
        <dbReference type="Proteomes" id="UP000250123"/>
    </source>
</evidence>
<dbReference type="AlphaFoldDB" id="A0A330M6F6"/>
<dbReference type="EMBL" id="LS483452">
    <property type="protein sequence ID" value="SQH77861.1"/>
    <property type="molecule type" value="Genomic_DNA"/>
</dbReference>
<gene>
    <name evidence="1" type="ORF">SHEWBE_3898</name>
</gene>
<sequence>MSLIINGAEMLFKRVYMHDLLPKREYKIITASNRQIGLAFVRKTFAISPWRLFWLPYYSNGTLACLQY</sequence>
<reference evidence="2" key="1">
    <citation type="submission" date="2018-06" db="EMBL/GenBank/DDBJ databases">
        <authorList>
            <person name="Cea G.-C."/>
            <person name="William W."/>
        </authorList>
    </citation>
    <scope>NUCLEOTIDE SEQUENCE [LARGE SCALE GENOMIC DNA]</scope>
    <source>
        <strain evidence="2">DB21MT-2</strain>
    </source>
</reference>